<feature type="region of interest" description="Disordered" evidence="1">
    <location>
        <begin position="237"/>
        <end position="258"/>
    </location>
</feature>
<gene>
    <name evidence="2" type="ORF">AWC38_SpisGene8234</name>
</gene>
<evidence type="ECO:0000313" key="3">
    <source>
        <dbReference type="Proteomes" id="UP000225706"/>
    </source>
</evidence>
<dbReference type="AlphaFoldDB" id="A0A2B4SE31"/>
<proteinExistence type="predicted"/>
<accession>A0A2B4SE31</accession>
<name>A0A2B4SE31_STYPI</name>
<organism evidence="2 3">
    <name type="scientific">Stylophora pistillata</name>
    <name type="common">Smooth cauliflower coral</name>
    <dbReference type="NCBI Taxonomy" id="50429"/>
    <lineage>
        <taxon>Eukaryota</taxon>
        <taxon>Metazoa</taxon>
        <taxon>Cnidaria</taxon>
        <taxon>Anthozoa</taxon>
        <taxon>Hexacorallia</taxon>
        <taxon>Scleractinia</taxon>
        <taxon>Astrocoeniina</taxon>
        <taxon>Pocilloporidae</taxon>
        <taxon>Stylophora</taxon>
    </lineage>
</organism>
<dbReference type="Proteomes" id="UP000225706">
    <property type="component" value="Unassembled WGS sequence"/>
</dbReference>
<evidence type="ECO:0000313" key="2">
    <source>
        <dbReference type="EMBL" id="PFX27080.1"/>
    </source>
</evidence>
<evidence type="ECO:0000256" key="1">
    <source>
        <dbReference type="SAM" id="MobiDB-lite"/>
    </source>
</evidence>
<feature type="compositionally biased region" description="Basic and acidic residues" evidence="1">
    <location>
        <begin position="246"/>
        <end position="257"/>
    </location>
</feature>
<comment type="caution">
    <text evidence="2">The sequence shown here is derived from an EMBL/GenBank/DDBJ whole genome shotgun (WGS) entry which is preliminary data.</text>
</comment>
<dbReference type="EMBL" id="LSMT01000111">
    <property type="protein sequence ID" value="PFX27080.1"/>
    <property type="molecule type" value="Genomic_DNA"/>
</dbReference>
<keyword evidence="3" id="KW-1185">Reference proteome</keyword>
<reference evidence="3" key="1">
    <citation type="journal article" date="2017" name="bioRxiv">
        <title>Comparative analysis of the genomes of Stylophora pistillata and Acropora digitifera provides evidence for extensive differences between species of corals.</title>
        <authorList>
            <person name="Voolstra C.R."/>
            <person name="Li Y."/>
            <person name="Liew Y.J."/>
            <person name="Baumgarten S."/>
            <person name="Zoccola D."/>
            <person name="Flot J.-F."/>
            <person name="Tambutte S."/>
            <person name="Allemand D."/>
            <person name="Aranda M."/>
        </authorList>
    </citation>
    <scope>NUCLEOTIDE SEQUENCE [LARGE SCALE GENOMIC DNA]</scope>
</reference>
<sequence length="267" mass="30840">MPSSIHTRPWSAASEIVCMLYDLRLDATKGDLEFNLNTMKDLAPIREAPTPEIKQAQTQVCDAFTNYLQVLKDSIKPLGVTKDLKDFPSKACVILDEVLSCVDERTRWYDLDKVKTRICFSMRDDMAGATRDQKDFNKVYNGVMEAFLEFVNYCEDKPSPRSSPCCKDLLHIVEKNADYVDYRRIQRYTKQYIQETDPTQVKDDEDQLLKLHADVMKAFLAYTQHCELLYNKKLVDEQSSSSDEDEVKKESKPEPFPEHLIAINLNS</sequence>
<protein>
    <submittedName>
        <fullName evidence="2">Uncharacterized protein</fullName>
    </submittedName>
</protein>